<dbReference type="PANTHER" id="PTHR33930:SF2">
    <property type="entry name" value="BLR3452 PROTEIN"/>
    <property type="match status" value="1"/>
</dbReference>
<dbReference type="GO" id="GO:0051920">
    <property type="term" value="F:peroxiredoxin activity"/>
    <property type="evidence" value="ECO:0007669"/>
    <property type="project" value="InterPro"/>
</dbReference>
<protein>
    <submittedName>
        <fullName evidence="2">Carboxymuconolactone decarboxylase</fullName>
    </submittedName>
</protein>
<proteinExistence type="predicted"/>
<gene>
    <name evidence="2" type="ORF">KL86CLO1_12404</name>
</gene>
<feature type="domain" description="Carboxymuconolactone decarboxylase-like" evidence="1">
    <location>
        <begin position="18"/>
        <end position="99"/>
    </location>
</feature>
<evidence type="ECO:0000313" key="2">
    <source>
        <dbReference type="EMBL" id="SBW08143.1"/>
    </source>
</evidence>
<dbReference type="InterPro" id="IPR003779">
    <property type="entry name" value="CMD-like"/>
</dbReference>
<sequence length="105" mass="12064">MDVIQENLHYFIEKHGSIYEAYEEYGNKLHEEGGPLDSKTRWLIKVAISASCQYEFALRTHIRKAVANGCTKEEIEHAVLLVAPTGGFPKMMEALLVLRDELWDR</sequence>
<dbReference type="Pfam" id="PF02627">
    <property type="entry name" value="CMD"/>
    <property type="match status" value="1"/>
</dbReference>
<dbReference type="Gene3D" id="1.20.1290.10">
    <property type="entry name" value="AhpD-like"/>
    <property type="match status" value="1"/>
</dbReference>
<organism evidence="2">
    <name type="scientific">uncultured Eubacteriales bacterium</name>
    <dbReference type="NCBI Taxonomy" id="172733"/>
    <lineage>
        <taxon>Bacteria</taxon>
        <taxon>Bacillati</taxon>
        <taxon>Bacillota</taxon>
        <taxon>Clostridia</taxon>
        <taxon>Eubacteriales</taxon>
        <taxon>environmental samples</taxon>
    </lineage>
</organism>
<name>A0A212K8W7_9FIRM</name>
<dbReference type="InterPro" id="IPR029032">
    <property type="entry name" value="AhpD-like"/>
</dbReference>
<dbReference type="PANTHER" id="PTHR33930">
    <property type="entry name" value="ALKYL HYDROPEROXIDE REDUCTASE AHPD"/>
    <property type="match status" value="1"/>
</dbReference>
<dbReference type="EMBL" id="FLUN01000001">
    <property type="protein sequence ID" value="SBW08143.1"/>
    <property type="molecule type" value="Genomic_DNA"/>
</dbReference>
<reference evidence="2" key="1">
    <citation type="submission" date="2016-04" db="EMBL/GenBank/DDBJ databases">
        <authorList>
            <person name="Evans L.H."/>
            <person name="Alamgir A."/>
            <person name="Owens N."/>
            <person name="Weber N.D."/>
            <person name="Virtaneva K."/>
            <person name="Barbian K."/>
            <person name="Babar A."/>
            <person name="Rosenke K."/>
        </authorList>
    </citation>
    <scope>NUCLEOTIDE SEQUENCE</scope>
    <source>
        <strain evidence="2">86</strain>
    </source>
</reference>
<accession>A0A212K8W7</accession>
<dbReference type="SUPFAM" id="SSF69118">
    <property type="entry name" value="AhpD-like"/>
    <property type="match status" value="1"/>
</dbReference>
<dbReference type="AlphaFoldDB" id="A0A212K8W7"/>
<evidence type="ECO:0000259" key="1">
    <source>
        <dbReference type="Pfam" id="PF02627"/>
    </source>
</evidence>